<accession>A0ABV7VZ69</accession>
<keyword evidence="5" id="KW-1185">Reference proteome</keyword>
<feature type="domain" description="DUF7577" evidence="3">
    <location>
        <begin position="40"/>
        <end position="63"/>
    </location>
</feature>
<comment type="caution">
    <text evidence="4">The sequence shown here is derived from an EMBL/GenBank/DDBJ whole genome shotgun (WGS) entry which is preliminary data.</text>
</comment>
<evidence type="ECO:0000256" key="2">
    <source>
        <dbReference type="SAM" id="Phobius"/>
    </source>
</evidence>
<dbReference type="InterPro" id="IPR055999">
    <property type="entry name" value="DUF7577"/>
</dbReference>
<evidence type="ECO:0000313" key="4">
    <source>
        <dbReference type="EMBL" id="MFC3682472.1"/>
    </source>
</evidence>
<sequence>MTSSVRHDRPTARRRAGQGGWGLCYNAKPSQLHPLIVMSIVCPSCGKENRDQARFCRGCASPLDRPGGDAASDEVARERANRALRRARRRKRSGESAERPAWLRWAGAMTAGAVVLAVGWWLGAHQSAPAPVQAAPLAGAPAASSIATPTATAPPTAAEPVGAGAASPNTPEAAAAVDRLRHSVELLEQQDRERAAAQEQQRQKLALDQKRLDDARRRAAATSAAAVSAHSGTPESAPVAAAAPAESAPVAAAAAPPPPPAVRSVAGVDQLCADSGNVLARDFCRIRECGKAVFANDPVCVRFRQMDEARRREAEYR</sequence>
<dbReference type="EMBL" id="JBHRXX010000001">
    <property type="protein sequence ID" value="MFC3682472.1"/>
    <property type="molecule type" value="Genomic_DNA"/>
</dbReference>
<feature type="region of interest" description="Disordered" evidence="1">
    <location>
        <begin position="146"/>
        <end position="176"/>
    </location>
</feature>
<evidence type="ECO:0000259" key="3">
    <source>
        <dbReference type="Pfam" id="PF24463"/>
    </source>
</evidence>
<evidence type="ECO:0000313" key="5">
    <source>
        <dbReference type="Proteomes" id="UP001595729"/>
    </source>
</evidence>
<protein>
    <submittedName>
        <fullName evidence="4">Zinc-ribbon domain-containing protein</fullName>
    </submittedName>
</protein>
<evidence type="ECO:0000256" key="1">
    <source>
        <dbReference type="SAM" id="MobiDB-lite"/>
    </source>
</evidence>
<feature type="transmembrane region" description="Helical" evidence="2">
    <location>
        <begin position="101"/>
        <end position="122"/>
    </location>
</feature>
<gene>
    <name evidence="4" type="ORF">ACFOPI_02635</name>
</gene>
<keyword evidence="2" id="KW-0812">Transmembrane</keyword>
<proteinExistence type="predicted"/>
<dbReference type="Pfam" id="PF24463">
    <property type="entry name" value="DUF7577"/>
    <property type="match status" value="1"/>
</dbReference>
<reference evidence="5" key="1">
    <citation type="journal article" date="2019" name="Int. J. Syst. Evol. Microbiol.">
        <title>The Global Catalogue of Microorganisms (GCM) 10K type strain sequencing project: providing services to taxonomists for standard genome sequencing and annotation.</title>
        <authorList>
            <consortium name="The Broad Institute Genomics Platform"/>
            <consortium name="The Broad Institute Genome Sequencing Center for Infectious Disease"/>
            <person name="Wu L."/>
            <person name="Ma J."/>
        </authorList>
    </citation>
    <scope>NUCLEOTIDE SEQUENCE [LARGE SCALE GENOMIC DNA]</scope>
    <source>
        <strain evidence="5">KCTC 42501</strain>
    </source>
</reference>
<feature type="region of interest" description="Disordered" evidence="1">
    <location>
        <begin position="209"/>
        <end position="241"/>
    </location>
</feature>
<dbReference type="Proteomes" id="UP001595729">
    <property type="component" value="Unassembled WGS sequence"/>
</dbReference>
<keyword evidence="2" id="KW-0472">Membrane</keyword>
<organism evidence="4 5">
    <name type="scientific">Hydrogenophaga luteola</name>
    <dbReference type="NCBI Taxonomy" id="1591122"/>
    <lineage>
        <taxon>Bacteria</taxon>
        <taxon>Pseudomonadati</taxon>
        <taxon>Pseudomonadota</taxon>
        <taxon>Betaproteobacteria</taxon>
        <taxon>Burkholderiales</taxon>
        <taxon>Comamonadaceae</taxon>
        <taxon>Hydrogenophaga</taxon>
    </lineage>
</organism>
<feature type="compositionally biased region" description="Low complexity" evidence="1">
    <location>
        <begin position="220"/>
        <end position="241"/>
    </location>
</feature>
<keyword evidence="2" id="KW-1133">Transmembrane helix</keyword>
<name>A0ABV7VZ69_9BURK</name>